<dbReference type="RefSeq" id="WP_027828150.1">
    <property type="nucleotide sequence ID" value="NZ_AUEH01000013.1"/>
</dbReference>
<organism evidence="4 5">
    <name type="scientific">Schleiferilactobacillus harbinensis DSM 16991</name>
    <dbReference type="NCBI Taxonomy" id="1122147"/>
    <lineage>
        <taxon>Bacteria</taxon>
        <taxon>Bacillati</taxon>
        <taxon>Bacillota</taxon>
        <taxon>Bacilli</taxon>
        <taxon>Lactobacillales</taxon>
        <taxon>Lactobacillaceae</taxon>
        <taxon>Schleiferilactobacillus</taxon>
    </lineage>
</organism>
<dbReference type="InterPro" id="IPR049874">
    <property type="entry name" value="ROK_cs"/>
</dbReference>
<dbReference type="Pfam" id="PF00480">
    <property type="entry name" value="ROK"/>
    <property type="match status" value="1"/>
</dbReference>
<dbReference type="InterPro" id="IPR000600">
    <property type="entry name" value="ROK"/>
</dbReference>
<dbReference type="SUPFAM" id="SSF53067">
    <property type="entry name" value="Actin-like ATPase domain"/>
    <property type="match status" value="1"/>
</dbReference>
<dbReference type="SUPFAM" id="SSF46785">
    <property type="entry name" value="Winged helix' DNA-binding domain"/>
    <property type="match status" value="1"/>
</dbReference>
<comment type="similarity">
    <text evidence="2">Belongs to the ROK (NagC/XylR) family.</text>
</comment>
<dbReference type="EMBL" id="AZFW01000040">
    <property type="protein sequence ID" value="KRM27837.1"/>
    <property type="molecule type" value="Genomic_DNA"/>
</dbReference>
<proteinExistence type="inferred from homology"/>
<dbReference type="OrthoDB" id="9796533at2"/>
<keyword evidence="3" id="KW-0119">Carbohydrate metabolism</keyword>
<dbReference type="InterPro" id="IPR036390">
    <property type="entry name" value="WH_DNA-bd_sf"/>
</dbReference>
<dbReference type="InterPro" id="IPR036388">
    <property type="entry name" value="WH-like_DNA-bd_sf"/>
</dbReference>
<sequence length="389" mass="43145">MTPIRGRELLHENNTKRLLSMIYSQQPISRVAMARALHLNKSTVSALYNELDEQGYVQMVGAGDSTNVGGRKPVLITINGRHGYLLSFDIGFNHLHIMANYFDGRVAFFRRIPTRGETIQQIISRIDTAIHEAADTLQTDQGLLGLCFSIHGIVDQETIINSPFIDMEDVDLVHDFTEKYQVPVVLENEANLAAIYERDFGQHTDTQNILVVSIHKGIGAGIILDNRLYRGTGGMAGEIGRSLLFTANDLTGQAVVEKKVEDYCSEDAIIDQIKALKHLDTLGRDEVVALYQAHDPATVATIHAFTQAIAKIIFNVATTLAPQTVCLNSPLIEAIPELLTKIQMAAQRLQIKQPISLMENTHYATLLGACSLLLRHVLDIADYQLTLRH</sequence>
<dbReference type="Gene3D" id="1.10.10.10">
    <property type="entry name" value="Winged helix-like DNA-binding domain superfamily/Winged helix DNA-binding domain"/>
    <property type="match status" value="1"/>
</dbReference>
<dbReference type="eggNOG" id="COG1940">
    <property type="taxonomic scope" value="Bacteria"/>
</dbReference>
<keyword evidence="3" id="KW-0859">Xylose metabolism</keyword>
<dbReference type="AlphaFoldDB" id="A0A0R1XDS8"/>
<dbReference type="InterPro" id="IPR043129">
    <property type="entry name" value="ATPase_NBD"/>
</dbReference>
<dbReference type="PANTHER" id="PTHR18964">
    <property type="entry name" value="ROK (REPRESSOR, ORF, KINASE) FAMILY"/>
    <property type="match status" value="1"/>
</dbReference>
<dbReference type="PANTHER" id="PTHR18964:SF149">
    <property type="entry name" value="BIFUNCTIONAL UDP-N-ACETYLGLUCOSAMINE 2-EPIMERASE_N-ACETYLMANNOSAMINE KINASE"/>
    <property type="match status" value="1"/>
</dbReference>
<accession>A0A0R1XDS8</accession>
<name>A0A0R1XDS8_9LACO</name>
<evidence type="ECO:0000256" key="3">
    <source>
        <dbReference type="ARBA" id="ARBA00022629"/>
    </source>
</evidence>
<evidence type="ECO:0000256" key="2">
    <source>
        <dbReference type="ARBA" id="ARBA00006479"/>
    </source>
</evidence>
<reference evidence="4 5" key="1">
    <citation type="journal article" date="2015" name="Genome Announc.">
        <title>Expanding the biotechnology potential of lactobacilli through comparative genomics of 213 strains and associated genera.</title>
        <authorList>
            <person name="Sun Z."/>
            <person name="Harris H.M."/>
            <person name="McCann A."/>
            <person name="Guo C."/>
            <person name="Argimon S."/>
            <person name="Zhang W."/>
            <person name="Yang X."/>
            <person name="Jeffery I.B."/>
            <person name="Cooney J.C."/>
            <person name="Kagawa T.F."/>
            <person name="Liu W."/>
            <person name="Song Y."/>
            <person name="Salvetti E."/>
            <person name="Wrobel A."/>
            <person name="Rasinkangas P."/>
            <person name="Parkhill J."/>
            <person name="Rea M.C."/>
            <person name="O'Sullivan O."/>
            <person name="Ritari J."/>
            <person name="Douillard F.P."/>
            <person name="Paul Ross R."/>
            <person name="Yang R."/>
            <person name="Briner A.E."/>
            <person name="Felis G.E."/>
            <person name="de Vos W.M."/>
            <person name="Barrangou R."/>
            <person name="Klaenhammer T.R."/>
            <person name="Caufield P.W."/>
            <person name="Cui Y."/>
            <person name="Zhang H."/>
            <person name="O'Toole P.W."/>
        </authorList>
    </citation>
    <scope>NUCLEOTIDE SEQUENCE [LARGE SCALE GENOMIC DNA]</scope>
    <source>
        <strain evidence="4 5">DSM 16991</strain>
    </source>
</reference>
<protein>
    <submittedName>
        <fullName evidence="4">ROK family protein</fullName>
    </submittedName>
</protein>
<dbReference type="GO" id="GO:0042732">
    <property type="term" value="P:D-xylose metabolic process"/>
    <property type="evidence" value="ECO:0007669"/>
    <property type="project" value="UniProtKB-KW"/>
</dbReference>
<dbReference type="PATRIC" id="fig|1122147.4.peg.2378"/>
<evidence type="ECO:0000313" key="5">
    <source>
        <dbReference type="Proteomes" id="UP000050949"/>
    </source>
</evidence>
<dbReference type="PROSITE" id="PS01125">
    <property type="entry name" value="ROK"/>
    <property type="match status" value="1"/>
</dbReference>
<evidence type="ECO:0000313" key="4">
    <source>
        <dbReference type="EMBL" id="KRM27837.1"/>
    </source>
</evidence>
<comment type="caution">
    <text evidence="4">The sequence shown here is derived from an EMBL/GenBank/DDBJ whole genome shotgun (WGS) entry which is preliminary data.</text>
</comment>
<dbReference type="Gene3D" id="3.30.420.40">
    <property type="match status" value="2"/>
</dbReference>
<gene>
    <name evidence="4" type="ORF">FC91_GL002300</name>
</gene>
<dbReference type="Proteomes" id="UP000050949">
    <property type="component" value="Unassembled WGS sequence"/>
</dbReference>
<evidence type="ECO:0000256" key="1">
    <source>
        <dbReference type="ARBA" id="ARBA00002486"/>
    </source>
</evidence>
<comment type="function">
    <text evidence="1">Transcriptional repressor of xylose-utilizing enzymes.</text>
</comment>